<evidence type="ECO:0000313" key="3">
    <source>
        <dbReference type="EMBL" id="EAY03093.1"/>
    </source>
</evidence>
<evidence type="ECO:0000256" key="1">
    <source>
        <dbReference type="SAM" id="MobiDB-lite"/>
    </source>
</evidence>
<keyword evidence="4" id="KW-1185">Reference proteome</keyword>
<dbReference type="GO" id="GO:0006171">
    <property type="term" value="P:cAMP biosynthetic process"/>
    <property type="evidence" value="ECO:0000318"/>
    <property type="project" value="GO_Central"/>
</dbReference>
<feature type="transmembrane region" description="Helical" evidence="2">
    <location>
        <begin position="861"/>
        <end position="884"/>
    </location>
</feature>
<dbReference type="VEuPathDB" id="TrichDB:TVAGG3_0683440"/>
<reference evidence="3" key="2">
    <citation type="journal article" date="2007" name="Science">
        <title>Draft genome sequence of the sexually transmitted pathogen Trichomonas vaginalis.</title>
        <authorList>
            <person name="Carlton J.M."/>
            <person name="Hirt R.P."/>
            <person name="Silva J.C."/>
            <person name="Delcher A.L."/>
            <person name="Schatz M."/>
            <person name="Zhao Q."/>
            <person name="Wortman J.R."/>
            <person name="Bidwell S.L."/>
            <person name="Alsmark U.C.M."/>
            <person name="Besteiro S."/>
            <person name="Sicheritz-Ponten T."/>
            <person name="Noel C.J."/>
            <person name="Dacks J.B."/>
            <person name="Foster P.G."/>
            <person name="Simillion C."/>
            <person name="Van de Peer Y."/>
            <person name="Miranda-Saavedra D."/>
            <person name="Barton G.J."/>
            <person name="Westrop G.D."/>
            <person name="Mueller S."/>
            <person name="Dessi D."/>
            <person name="Fiori P.L."/>
            <person name="Ren Q."/>
            <person name="Paulsen I."/>
            <person name="Zhang H."/>
            <person name="Bastida-Corcuera F.D."/>
            <person name="Simoes-Barbosa A."/>
            <person name="Brown M.T."/>
            <person name="Hayes R.D."/>
            <person name="Mukherjee M."/>
            <person name="Okumura C.Y."/>
            <person name="Schneider R."/>
            <person name="Smith A.J."/>
            <person name="Vanacova S."/>
            <person name="Villalvazo M."/>
            <person name="Haas B.J."/>
            <person name="Pertea M."/>
            <person name="Feldblyum T.V."/>
            <person name="Utterback T.R."/>
            <person name="Shu C.L."/>
            <person name="Osoegawa K."/>
            <person name="de Jong P.J."/>
            <person name="Hrdy I."/>
            <person name="Horvathova L."/>
            <person name="Zubacova Z."/>
            <person name="Dolezal P."/>
            <person name="Malik S.B."/>
            <person name="Logsdon J.M. Jr."/>
            <person name="Henze K."/>
            <person name="Gupta A."/>
            <person name="Wang C.C."/>
            <person name="Dunne R.L."/>
            <person name="Upcroft J.A."/>
            <person name="Upcroft P."/>
            <person name="White O."/>
            <person name="Salzberg S.L."/>
            <person name="Tang P."/>
            <person name="Chiu C.-H."/>
            <person name="Lee Y.-S."/>
            <person name="Embley T.M."/>
            <person name="Coombs G.H."/>
            <person name="Mottram J.C."/>
            <person name="Tachezy J."/>
            <person name="Fraser-Liggett C.M."/>
            <person name="Johnson P.J."/>
        </authorList>
    </citation>
    <scope>NUCLEOTIDE SEQUENCE [LARGE SCALE GENOMIC DNA]</scope>
    <source>
        <strain evidence="3">G3</strain>
    </source>
</reference>
<feature type="transmembrane region" description="Helical" evidence="2">
    <location>
        <begin position="941"/>
        <end position="961"/>
    </location>
</feature>
<protein>
    <submittedName>
        <fullName evidence="3">Uncharacterized protein</fullName>
    </submittedName>
</protein>
<accession>A2EW57</accession>
<feature type="transmembrane region" description="Helical" evidence="2">
    <location>
        <begin position="140"/>
        <end position="158"/>
    </location>
</feature>
<dbReference type="GO" id="GO:0005886">
    <property type="term" value="C:plasma membrane"/>
    <property type="evidence" value="ECO:0000318"/>
    <property type="project" value="GO_Central"/>
</dbReference>
<feature type="transmembrane region" description="Helical" evidence="2">
    <location>
        <begin position="278"/>
        <end position="299"/>
    </location>
</feature>
<sequence>MTESQVSKSVSSTSQSQKDLAQLSQGKAGQLDGIFPLFDQMMQHAKLPAWFMSLIAVFMLCQMLSVGFWVYTPIYQRVSGHWAKLYEVVLEIFTFENTDDYSKPIFPIMGVSIGIAAFSFFWTCIMRLMNTKKYYIPVPYLYLSTVIFDVIDPLFIIPSAFVMNHGITGLNVEKNMNFVVEIIVGFIAYASLLFTFVLSTSLKTRSVVLSNLTFPLFDHFPITIWVSITSAFSVVSAILQFFDDWMYCIGGAIHLLINVYVIYRMAFIPFYEVWRNAICMSFGFTAVALDINFYILYFAKLTYNYTIFVFIGVLVCGYIICRFYYIWKVNKIKKELTYSEEFTNAQEYLSTLKFTGNPKRVMMYIVVGLARLCDLFIDGSLTDFVVNDGTLDSTLSILLQIVTFFPSESRKMDVLYKKVVAKRKLSVTDRFLIYQVYRIKMRRLVSDTKDTLELYNKLKAKNDACKSIIKSFWDKQESNNAFLSSMSIMINDIDDFFKASLSGNPNNLRFTNEYADFLAECKCDFDQAVKEKIKAESIGDGHNFNVDVSFRSVVNKFPRFLKDKILDTQGRRVKRTAHDKGSSSKDSKSQASSKGTSNSSQSVDIERAEMVCKKILRDSKVRLAFHHSIMDTKPIQYKVIVGNIFVDVFVILFFYIGYFIYIRSSLKWRRSSYDDIANAAYAVFYAVYANVYTSSKFAVSTGRASTSDAVLGNITIDKGNVITLLPSEWTLEHKTYYCLTESGNYLRKLLDNIAVIAEDNNPYDYAFVFLRTTSQFKVCDKASPDYAIPCSLKVQILVTNFMSNTIAGQYNQGWYTDNIYTSNDYCQILANLPILATNADIAFNSILNFNIKKASAYKPQIYAWMIVGALMIFFTISTPAVIIIQTYNYMVDKLIKVLLALPQQTKEEAKKPLMIDSEPIQDLSSQTKVATSNIMDILPRFFFLFLFICVGSYIGLCYTTLQLNDTMTKCLKWFYYSCTRITMSSQIGNTVIQIVMLNESLPNKITNRSALLTKATSDLDKLITTNKELLYGNDDISGIIGYDDTLDGLQIRNVCDLGRSPVTLHDMYACSGLDQQFQMFKNMVTEVLRKPESFGGSLKDGHSLG</sequence>
<feature type="transmembrane region" description="Helical" evidence="2">
    <location>
        <begin position="178"/>
        <end position="199"/>
    </location>
</feature>
<dbReference type="GO" id="GO:0004016">
    <property type="term" value="F:adenylate cyclase activity"/>
    <property type="evidence" value="ECO:0000318"/>
    <property type="project" value="GO_Central"/>
</dbReference>
<dbReference type="EMBL" id="DS113515">
    <property type="protein sequence ID" value="EAY03093.1"/>
    <property type="molecule type" value="Genomic_DNA"/>
</dbReference>
<name>A2EW57_TRIV3</name>
<keyword evidence="2" id="KW-1133">Transmembrane helix</keyword>
<keyword evidence="2" id="KW-0812">Transmembrane</keyword>
<dbReference type="InParanoid" id="A2EW57"/>
<organism evidence="3 4">
    <name type="scientific">Trichomonas vaginalis (strain ATCC PRA-98 / G3)</name>
    <dbReference type="NCBI Taxonomy" id="412133"/>
    <lineage>
        <taxon>Eukaryota</taxon>
        <taxon>Metamonada</taxon>
        <taxon>Parabasalia</taxon>
        <taxon>Trichomonadida</taxon>
        <taxon>Trichomonadidae</taxon>
        <taxon>Trichomonas</taxon>
    </lineage>
</organism>
<feature type="region of interest" description="Disordered" evidence="1">
    <location>
        <begin position="571"/>
        <end position="602"/>
    </location>
</feature>
<feature type="transmembrane region" description="Helical" evidence="2">
    <location>
        <begin position="640"/>
        <end position="661"/>
    </location>
</feature>
<dbReference type="VEuPathDB" id="TrichDB:TVAG_415270"/>
<reference evidence="3" key="1">
    <citation type="submission" date="2006-10" db="EMBL/GenBank/DDBJ databases">
        <authorList>
            <person name="Amadeo P."/>
            <person name="Zhao Q."/>
            <person name="Wortman J."/>
            <person name="Fraser-Liggett C."/>
            <person name="Carlton J."/>
        </authorList>
    </citation>
    <scope>NUCLEOTIDE SEQUENCE</scope>
    <source>
        <strain evidence="3">G3</strain>
    </source>
</reference>
<feature type="compositionally biased region" description="Basic and acidic residues" evidence="1">
    <location>
        <begin position="571"/>
        <end position="588"/>
    </location>
</feature>
<feature type="transmembrane region" description="Helical" evidence="2">
    <location>
        <begin position="305"/>
        <end position="325"/>
    </location>
</feature>
<feature type="transmembrane region" description="Helical" evidence="2">
    <location>
        <begin position="105"/>
        <end position="128"/>
    </location>
</feature>
<evidence type="ECO:0000256" key="2">
    <source>
        <dbReference type="SAM" id="Phobius"/>
    </source>
</evidence>
<dbReference type="Proteomes" id="UP000001542">
    <property type="component" value="Unassembled WGS sequence"/>
</dbReference>
<feature type="transmembrane region" description="Helical" evidence="2">
    <location>
        <begin position="49"/>
        <end position="71"/>
    </location>
</feature>
<dbReference type="AlphaFoldDB" id="A2EW57"/>
<keyword evidence="2" id="KW-0472">Membrane</keyword>
<dbReference type="GO" id="GO:0007189">
    <property type="term" value="P:adenylate cyclase-activating G protein-coupled receptor signaling pathway"/>
    <property type="evidence" value="ECO:0000318"/>
    <property type="project" value="GO_Central"/>
</dbReference>
<proteinExistence type="predicted"/>
<evidence type="ECO:0000313" key="4">
    <source>
        <dbReference type="Proteomes" id="UP000001542"/>
    </source>
</evidence>
<feature type="transmembrane region" description="Helical" evidence="2">
    <location>
        <begin position="245"/>
        <end position="266"/>
    </location>
</feature>
<gene>
    <name evidence="3" type="ORF">TVAG_415270</name>
</gene>
<feature type="transmembrane region" description="Helical" evidence="2">
    <location>
        <begin position="220"/>
        <end position="239"/>
    </location>
</feature>